<dbReference type="OrthoDB" id="7505659at2"/>
<dbReference type="EMBL" id="PDCG01000006">
    <property type="protein sequence ID" value="RBP97441.1"/>
    <property type="molecule type" value="Genomic_DNA"/>
</dbReference>
<dbReference type="SUPFAM" id="SSF48498">
    <property type="entry name" value="Tetracyclin repressor-like, C-terminal domain"/>
    <property type="match status" value="1"/>
</dbReference>
<dbReference type="InterPro" id="IPR009057">
    <property type="entry name" value="Homeodomain-like_sf"/>
</dbReference>
<evidence type="ECO:0000313" key="7">
    <source>
        <dbReference type="Proteomes" id="UP000252530"/>
    </source>
</evidence>
<keyword evidence="7" id="KW-1185">Reference proteome</keyword>
<dbReference type="GO" id="GO:0003677">
    <property type="term" value="F:DNA binding"/>
    <property type="evidence" value="ECO:0007669"/>
    <property type="project" value="UniProtKB-UniRule"/>
</dbReference>
<proteinExistence type="predicted"/>
<dbReference type="InterPro" id="IPR036271">
    <property type="entry name" value="Tet_transcr_reg_TetR-rel_C_sf"/>
</dbReference>
<dbReference type="RefSeq" id="WP_113860504.1">
    <property type="nucleotide sequence ID" value="NZ_PDCG01000006.1"/>
</dbReference>
<feature type="DNA-binding region" description="H-T-H motif" evidence="4">
    <location>
        <begin position="32"/>
        <end position="51"/>
    </location>
</feature>
<reference evidence="6 7" key="1">
    <citation type="submission" date="2017-10" db="EMBL/GenBank/DDBJ databases">
        <title>Bifidobacterium xylocopum sp. nov. and Bifidobacterium aemilianum sp. nov., from the carpenter bee (Xylocopa violacea) digestive tract.</title>
        <authorList>
            <person name="Alberoni D."/>
            <person name="Baffoni L."/>
            <person name="Di Gioia D."/>
            <person name="Gaggia F."/>
            <person name="Biavati B."/>
        </authorList>
    </citation>
    <scope>NUCLEOTIDE SEQUENCE [LARGE SCALE GENOMIC DNA]</scope>
    <source>
        <strain evidence="6 7">XV10</strain>
    </source>
</reference>
<dbReference type="PANTHER" id="PTHR47506">
    <property type="entry name" value="TRANSCRIPTIONAL REGULATORY PROTEIN"/>
    <property type="match status" value="1"/>
</dbReference>
<dbReference type="SUPFAM" id="SSF46689">
    <property type="entry name" value="Homeodomain-like"/>
    <property type="match status" value="1"/>
</dbReference>
<keyword evidence="3" id="KW-0804">Transcription</keyword>
<feature type="domain" description="HTH tetR-type" evidence="5">
    <location>
        <begin position="8"/>
        <end position="69"/>
    </location>
</feature>
<dbReference type="PANTHER" id="PTHR47506:SF6">
    <property type="entry name" value="HTH-TYPE TRANSCRIPTIONAL REPRESSOR NEMR"/>
    <property type="match status" value="1"/>
</dbReference>
<name>A0A366K9V7_9BIFI</name>
<dbReference type="Gene3D" id="1.10.357.10">
    <property type="entry name" value="Tetracycline Repressor, domain 2"/>
    <property type="match status" value="1"/>
</dbReference>
<sequence length="222" mass="24575">MGTQKDPEGHRKRILDVAQRLFLEKGYDGTSIGDIVDGLGGMTKGAIYYHFPSKSSIFEAVTERMADDDFLGQDWRADWPGNSGLEKLRNELVISLRSYSRHEVVYSAQAMLKSPRMVGEMYLNSMDRIAKVIGPYIQEGIEDGSIEPCDPDDVAEVLFLLLNMWIGLRLTAMAKEEVARKFRLLKTIFDGIGVPVIDEGVIQAAVDLYGGLQGSNRAAGKA</sequence>
<evidence type="ECO:0000256" key="2">
    <source>
        <dbReference type="ARBA" id="ARBA00023125"/>
    </source>
</evidence>
<dbReference type="InterPro" id="IPR001647">
    <property type="entry name" value="HTH_TetR"/>
</dbReference>
<accession>A0A366K9V7</accession>
<dbReference type="Pfam" id="PF00440">
    <property type="entry name" value="TetR_N"/>
    <property type="match status" value="1"/>
</dbReference>
<evidence type="ECO:0000256" key="4">
    <source>
        <dbReference type="PROSITE-ProRule" id="PRU00335"/>
    </source>
</evidence>
<organism evidence="6 7">
    <name type="scientific">Bifidobacterium aemilianum</name>
    <dbReference type="NCBI Taxonomy" id="2493120"/>
    <lineage>
        <taxon>Bacteria</taxon>
        <taxon>Bacillati</taxon>
        <taxon>Actinomycetota</taxon>
        <taxon>Actinomycetes</taxon>
        <taxon>Bifidobacteriales</taxon>
        <taxon>Bifidobacteriaceae</taxon>
        <taxon>Bifidobacterium</taxon>
    </lineage>
</organism>
<keyword evidence="2 4" id="KW-0238">DNA-binding</keyword>
<evidence type="ECO:0000259" key="5">
    <source>
        <dbReference type="PROSITE" id="PS50977"/>
    </source>
</evidence>
<comment type="caution">
    <text evidence="6">The sequence shown here is derived from an EMBL/GenBank/DDBJ whole genome shotgun (WGS) entry which is preliminary data.</text>
</comment>
<protein>
    <submittedName>
        <fullName evidence="6">TetR family transcriptional regulator</fullName>
    </submittedName>
</protein>
<dbReference type="PROSITE" id="PS50977">
    <property type="entry name" value="HTH_TETR_2"/>
    <property type="match status" value="1"/>
</dbReference>
<evidence type="ECO:0000256" key="3">
    <source>
        <dbReference type="ARBA" id="ARBA00023163"/>
    </source>
</evidence>
<evidence type="ECO:0000313" key="6">
    <source>
        <dbReference type="EMBL" id="RBP97441.1"/>
    </source>
</evidence>
<dbReference type="AlphaFoldDB" id="A0A366K9V7"/>
<keyword evidence="1" id="KW-0805">Transcription regulation</keyword>
<evidence type="ECO:0000256" key="1">
    <source>
        <dbReference type="ARBA" id="ARBA00023015"/>
    </source>
</evidence>
<gene>
    <name evidence="6" type="ORF">CRD60_06630</name>
</gene>
<dbReference type="Proteomes" id="UP000252530">
    <property type="component" value="Unassembled WGS sequence"/>
</dbReference>